<dbReference type="InterPro" id="IPR006664">
    <property type="entry name" value="OMP_bac"/>
</dbReference>
<dbReference type="GO" id="GO:0015288">
    <property type="term" value="F:porin activity"/>
    <property type="evidence" value="ECO:0007669"/>
    <property type="project" value="UniProtKB-KW"/>
</dbReference>
<dbReference type="AlphaFoldDB" id="A0A1H9AD96"/>
<dbReference type="GO" id="GO:0006811">
    <property type="term" value="P:monoatomic ion transport"/>
    <property type="evidence" value="ECO:0007669"/>
    <property type="project" value="UniProtKB-KW"/>
</dbReference>
<accession>A0A1H9AD96</accession>
<organism evidence="12 13">
    <name type="scientific">Neolewinella agarilytica</name>
    <dbReference type="NCBI Taxonomy" id="478744"/>
    <lineage>
        <taxon>Bacteria</taxon>
        <taxon>Pseudomonadati</taxon>
        <taxon>Bacteroidota</taxon>
        <taxon>Saprospiria</taxon>
        <taxon>Saprospirales</taxon>
        <taxon>Lewinellaceae</taxon>
        <taxon>Neolewinella</taxon>
    </lineage>
</organism>
<dbReference type="InParanoid" id="A0A1H9AD96"/>
<keyword evidence="13" id="KW-1185">Reference proteome</keyword>
<feature type="compositionally biased region" description="Basic and acidic residues" evidence="10">
    <location>
        <begin position="478"/>
        <end position="493"/>
    </location>
</feature>
<dbReference type="Pfam" id="PF02412">
    <property type="entry name" value="TSP_3"/>
    <property type="match status" value="2"/>
</dbReference>
<evidence type="ECO:0000256" key="5">
    <source>
        <dbReference type="ARBA" id="ARBA00022729"/>
    </source>
</evidence>
<keyword evidence="8 9" id="KW-0472">Membrane</keyword>
<dbReference type="InterPro" id="IPR006665">
    <property type="entry name" value="OmpA-like"/>
</dbReference>
<comment type="subcellular location">
    <subcellularLocation>
        <location evidence="1">Cell outer membrane</location>
        <topology evidence="1">Multi-pass membrane protein</topology>
    </subcellularLocation>
</comment>
<feature type="domain" description="OmpA-like" evidence="11">
    <location>
        <begin position="424"/>
        <end position="545"/>
    </location>
</feature>
<dbReference type="PRINTS" id="PR01021">
    <property type="entry name" value="OMPADOMAIN"/>
</dbReference>
<evidence type="ECO:0000256" key="2">
    <source>
        <dbReference type="ARBA" id="ARBA00022448"/>
    </source>
</evidence>
<evidence type="ECO:0000256" key="1">
    <source>
        <dbReference type="ARBA" id="ARBA00004571"/>
    </source>
</evidence>
<name>A0A1H9AD96_9BACT</name>
<dbReference type="Gene3D" id="2.40.160.20">
    <property type="match status" value="1"/>
</dbReference>
<dbReference type="GO" id="GO:0005509">
    <property type="term" value="F:calcium ion binding"/>
    <property type="evidence" value="ECO:0007669"/>
    <property type="project" value="InterPro"/>
</dbReference>
<dbReference type="Gene3D" id="3.30.1330.60">
    <property type="entry name" value="OmpA-like domain"/>
    <property type="match status" value="1"/>
</dbReference>
<keyword evidence="4" id="KW-0812">Transmembrane</keyword>
<evidence type="ECO:0000256" key="6">
    <source>
        <dbReference type="ARBA" id="ARBA00023065"/>
    </source>
</evidence>
<dbReference type="InterPro" id="IPR028974">
    <property type="entry name" value="TSP_type-3_rpt"/>
</dbReference>
<dbReference type="SUPFAM" id="SSF56925">
    <property type="entry name" value="OMPA-like"/>
    <property type="match status" value="1"/>
</dbReference>
<evidence type="ECO:0000259" key="11">
    <source>
        <dbReference type="PROSITE" id="PS51123"/>
    </source>
</evidence>
<dbReference type="InterPro" id="IPR011250">
    <property type="entry name" value="OMP/PagP_B-barrel"/>
</dbReference>
<keyword evidence="2" id="KW-0813">Transport</keyword>
<dbReference type="SUPFAM" id="SSF103088">
    <property type="entry name" value="OmpA-like"/>
    <property type="match status" value="1"/>
</dbReference>
<dbReference type="OrthoDB" id="1522982at2"/>
<evidence type="ECO:0000256" key="9">
    <source>
        <dbReference type="PROSITE-ProRule" id="PRU00473"/>
    </source>
</evidence>
<dbReference type="Proteomes" id="UP000199021">
    <property type="component" value="Unassembled WGS sequence"/>
</dbReference>
<dbReference type="Gene3D" id="4.10.1080.10">
    <property type="entry name" value="TSP type-3 repeat"/>
    <property type="match status" value="1"/>
</dbReference>
<dbReference type="PROSITE" id="PS51123">
    <property type="entry name" value="OMPA_2"/>
    <property type="match status" value="1"/>
</dbReference>
<sequence>MLKHLLLAAAMFTCLSMYGQKTQFPWEFGLKLGTSSIGGDMIDNDIVFLNQPKFGGAIMLRRRLGNTFALRGALAYGGLKSDDNESDEAARRNRGFTSDGSVIEPSLSLEFEPFAGKRFTDGVFKKTLSPFISAGVGYGIWGEVDTDYNGASNASVTADNQGNLDDSGGVVFPLGAGLKYYLSPKSSLGLDITYRMTGDDLIDGVSQAGNPDKDDAYVLTGLTFATGFGKKDTDKDGLYDEEDDCPTEAGPASTNGCPDTDSDGIADKDDKCPQVAGLATLMGCPDGDGDGVADGDDDCPTEAGLKNLNGCPDGDGDGVADKDDKCPTEAGIAALMGCPDGDGDGIADGDDACPAEAGLAKFNGCPDGDGDGIIDKEDECPTVAGVAARNGCPEPKDRPENLQERITRYSQLIAGQEFKHIRVDSTNGTIAIDRIYFPTNIHSLNRPDKVIIEEIDRFMALPGASAFSIRFEGHADRRSSEEYNQRLSERRANSAEAYAAGKEGANPSKLSQIGFGELKPVGETLKENRVVIPVASEPTRMVKGE</sequence>
<dbReference type="SUPFAM" id="SSF103647">
    <property type="entry name" value="TSP type-3 repeat"/>
    <property type="match status" value="2"/>
</dbReference>
<keyword evidence="6" id="KW-0406">Ion transport</keyword>
<dbReference type="InterPro" id="IPR036737">
    <property type="entry name" value="OmpA-like_sf"/>
</dbReference>
<feature type="region of interest" description="Disordered" evidence="10">
    <location>
        <begin position="233"/>
        <end position="269"/>
    </location>
</feature>
<reference evidence="13" key="1">
    <citation type="submission" date="2016-10" db="EMBL/GenBank/DDBJ databases">
        <authorList>
            <person name="Varghese N."/>
            <person name="Submissions S."/>
        </authorList>
    </citation>
    <scope>NUCLEOTIDE SEQUENCE [LARGE SCALE GENOMIC DNA]</scope>
    <source>
        <strain evidence="13">DSM 24740</strain>
    </source>
</reference>
<proteinExistence type="predicted"/>
<gene>
    <name evidence="12" type="ORF">SAMN05444359_10250</name>
</gene>
<dbReference type="EMBL" id="FOFB01000002">
    <property type="protein sequence ID" value="SEP74477.1"/>
    <property type="molecule type" value="Genomic_DNA"/>
</dbReference>
<keyword evidence="7" id="KW-0626">Porin</keyword>
<keyword evidence="5" id="KW-0732">Signal</keyword>
<dbReference type="STRING" id="478744.SAMN05444359_10250"/>
<dbReference type="RefSeq" id="WP_090165247.1">
    <property type="nucleotide sequence ID" value="NZ_FOFB01000002.1"/>
</dbReference>
<feature type="region of interest" description="Disordered" evidence="10">
    <location>
        <begin position="478"/>
        <end position="513"/>
    </location>
</feature>
<dbReference type="GO" id="GO:0007155">
    <property type="term" value="P:cell adhesion"/>
    <property type="evidence" value="ECO:0007669"/>
    <property type="project" value="InterPro"/>
</dbReference>
<protein>
    <submittedName>
        <fullName evidence="12">Outer membrane protein OmpA</fullName>
    </submittedName>
</protein>
<dbReference type="GO" id="GO:0046930">
    <property type="term" value="C:pore complex"/>
    <property type="evidence" value="ECO:0007669"/>
    <property type="project" value="UniProtKB-KW"/>
</dbReference>
<dbReference type="GO" id="GO:0009279">
    <property type="term" value="C:cell outer membrane"/>
    <property type="evidence" value="ECO:0007669"/>
    <property type="project" value="UniProtKB-SubCell"/>
</dbReference>
<evidence type="ECO:0000256" key="3">
    <source>
        <dbReference type="ARBA" id="ARBA00022452"/>
    </source>
</evidence>
<evidence type="ECO:0000313" key="12">
    <source>
        <dbReference type="EMBL" id="SEP74477.1"/>
    </source>
</evidence>
<dbReference type="InterPro" id="IPR003367">
    <property type="entry name" value="Thrombospondin_3-like_rpt"/>
</dbReference>
<keyword evidence="3" id="KW-1134">Transmembrane beta strand</keyword>
<evidence type="ECO:0000256" key="7">
    <source>
        <dbReference type="ARBA" id="ARBA00023114"/>
    </source>
</evidence>
<evidence type="ECO:0000256" key="8">
    <source>
        <dbReference type="ARBA" id="ARBA00023136"/>
    </source>
</evidence>
<evidence type="ECO:0000256" key="10">
    <source>
        <dbReference type="SAM" id="MobiDB-lite"/>
    </source>
</evidence>
<dbReference type="Pfam" id="PF00691">
    <property type="entry name" value="OmpA"/>
    <property type="match status" value="1"/>
</dbReference>
<evidence type="ECO:0000256" key="4">
    <source>
        <dbReference type="ARBA" id="ARBA00022692"/>
    </source>
</evidence>
<dbReference type="InterPro" id="IPR045743">
    <property type="entry name" value="DUF6089"/>
</dbReference>
<dbReference type="Pfam" id="PF19573">
    <property type="entry name" value="DUF6089"/>
    <property type="match status" value="1"/>
</dbReference>
<evidence type="ECO:0000313" key="13">
    <source>
        <dbReference type="Proteomes" id="UP000199021"/>
    </source>
</evidence>
<dbReference type="CDD" id="cd07185">
    <property type="entry name" value="OmpA_C-like"/>
    <property type="match status" value="1"/>
</dbReference>